<evidence type="ECO:0000313" key="4">
    <source>
        <dbReference type="Proteomes" id="UP000184342"/>
    </source>
</evidence>
<dbReference type="NCBIfam" id="TIGR00277">
    <property type="entry name" value="HDIG"/>
    <property type="match status" value="1"/>
</dbReference>
<dbReference type="PROSITE" id="PS51832">
    <property type="entry name" value="HD_GYP"/>
    <property type="match status" value="1"/>
</dbReference>
<dbReference type="Proteomes" id="UP000184342">
    <property type="component" value="Unassembled WGS sequence"/>
</dbReference>
<dbReference type="InterPro" id="IPR006675">
    <property type="entry name" value="HDIG_dom"/>
</dbReference>
<evidence type="ECO:0000313" key="3">
    <source>
        <dbReference type="EMBL" id="SHI56091.1"/>
    </source>
</evidence>
<dbReference type="SMART" id="SM00471">
    <property type="entry name" value="HDc"/>
    <property type="match status" value="1"/>
</dbReference>
<feature type="domain" description="HD-GYP" evidence="2">
    <location>
        <begin position="1"/>
        <end position="192"/>
    </location>
</feature>
<dbReference type="OrthoDB" id="9804747at2"/>
<evidence type="ECO:0000259" key="2">
    <source>
        <dbReference type="PROSITE" id="PS51832"/>
    </source>
</evidence>
<dbReference type="SUPFAM" id="SSF109604">
    <property type="entry name" value="HD-domain/PDEase-like"/>
    <property type="match status" value="1"/>
</dbReference>
<dbReference type="EMBL" id="FQYT01000004">
    <property type="protein sequence ID" value="SHI56091.1"/>
    <property type="molecule type" value="Genomic_DNA"/>
</dbReference>
<feature type="domain" description="HD" evidence="1">
    <location>
        <begin position="21"/>
        <end position="142"/>
    </location>
</feature>
<dbReference type="STRING" id="1122934.SAMN02745691_00474"/>
<keyword evidence="4" id="KW-1185">Reference proteome</keyword>
<reference evidence="3 4" key="1">
    <citation type="submission" date="2016-11" db="EMBL/GenBank/DDBJ databases">
        <authorList>
            <person name="Jaros S."/>
            <person name="Januszkiewicz K."/>
            <person name="Wedrychowicz H."/>
        </authorList>
    </citation>
    <scope>NUCLEOTIDE SEQUENCE [LARGE SCALE GENOMIC DNA]</scope>
    <source>
        <strain evidence="3 4">DSM 15970</strain>
    </source>
</reference>
<gene>
    <name evidence="3" type="ORF">SAMN02745691_00474</name>
</gene>
<proteinExistence type="predicted"/>
<dbReference type="PROSITE" id="PS51831">
    <property type="entry name" value="HD"/>
    <property type="match status" value="1"/>
</dbReference>
<dbReference type="Pfam" id="PF13487">
    <property type="entry name" value="HD_5"/>
    <property type="match status" value="1"/>
</dbReference>
<accession>A0A1M6C5L4</accession>
<name>A0A1M6C5L4_9FIRM</name>
<evidence type="ECO:0000259" key="1">
    <source>
        <dbReference type="PROSITE" id="PS51831"/>
    </source>
</evidence>
<dbReference type="CDD" id="cd00077">
    <property type="entry name" value="HDc"/>
    <property type="match status" value="1"/>
</dbReference>
<sequence>MNGISEHEYQRTELGRNMKVLIQHGIAVSQYSHKLAMELGMEEKQCYDVAVASLLHDVGKLRLSGYSCADEGLTFENSKYTRMHSKFGYELLKEKDYSEEILQMVLHHHENFDGTGYPDNLKGEEIPVGARIIRICDSFTALHSGRSYREAFGQEEALHIMIDEVKNFDLQFFLAFQRMINVQDAEEFLIEKRIK</sequence>
<dbReference type="InterPro" id="IPR006674">
    <property type="entry name" value="HD_domain"/>
</dbReference>
<dbReference type="PANTHER" id="PTHR43155">
    <property type="entry name" value="CYCLIC DI-GMP PHOSPHODIESTERASE PA4108-RELATED"/>
    <property type="match status" value="1"/>
</dbReference>
<dbReference type="PANTHER" id="PTHR43155:SF2">
    <property type="entry name" value="CYCLIC DI-GMP PHOSPHODIESTERASE PA4108"/>
    <property type="match status" value="1"/>
</dbReference>
<protein>
    <submittedName>
        <fullName evidence="3">HDIG domain-containing protein</fullName>
    </submittedName>
</protein>
<dbReference type="InterPro" id="IPR003607">
    <property type="entry name" value="HD/PDEase_dom"/>
</dbReference>
<dbReference type="Gene3D" id="1.10.3210.10">
    <property type="entry name" value="Hypothetical protein af1432"/>
    <property type="match status" value="1"/>
</dbReference>
<dbReference type="InterPro" id="IPR037522">
    <property type="entry name" value="HD_GYP_dom"/>
</dbReference>
<dbReference type="RefSeq" id="WP_073992766.1">
    <property type="nucleotide sequence ID" value="NZ_FQYT01000004.1"/>
</dbReference>
<dbReference type="AlphaFoldDB" id="A0A1M6C5L4"/>
<organism evidence="3 4">
    <name type="scientific">Parasporobacterium paucivorans DSM 15970</name>
    <dbReference type="NCBI Taxonomy" id="1122934"/>
    <lineage>
        <taxon>Bacteria</taxon>
        <taxon>Bacillati</taxon>
        <taxon>Bacillota</taxon>
        <taxon>Clostridia</taxon>
        <taxon>Lachnospirales</taxon>
        <taxon>Lachnospiraceae</taxon>
        <taxon>Parasporobacterium</taxon>
    </lineage>
</organism>